<evidence type="ECO:0000256" key="3">
    <source>
        <dbReference type="ARBA" id="ARBA00022827"/>
    </source>
</evidence>
<dbReference type="InterPro" id="IPR036188">
    <property type="entry name" value="FAD/NAD-bd_sf"/>
</dbReference>
<protein>
    <recommendedName>
        <fullName evidence="5">FAD-binding domain-containing protein</fullName>
    </recommendedName>
</protein>
<keyword evidence="3" id="KW-0274">FAD</keyword>
<evidence type="ECO:0000256" key="1">
    <source>
        <dbReference type="ARBA" id="ARBA00007992"/>
    </source>
</evidence>
<feature type="domain" description="FAD-binding" evidence="5">
    <location>
        <begin position="9"/>
        <end position="309"/>
    </location>
</feature>
<dbReference type="InterPro" id="IPR002938">
    <property type="entry name" value="FAD-bd"/>
</dbReference>
<keyword evidence="7" id="KW-1185">Reference proteome</keyword>
<accession>A0ABR4KD17</accession>
<dbReference type="PANTHER" id="PTHR47356">
    <property type="entry name" value="FAD-DEPENDENT MONOOXYGENASE ASQG-RELATED"/>
    <property type="match status" value="1"/>
</dbReference>
<dbReference type="Pfam" id="PF01494">
    <property type="entry name" value="FAD_binding_3"/>
    <property type="match status" value="1"/>
</dbReference>
<evidence type="ECO:0000256" key="4">
    <source>
        <dbReference type="ARBA" id="ARBA00023002"/>
    </source>
</evidence>
<proteinExistence type="inferred from homology"/>
<dbReference type="SUPFAM" id="SSF51905">
    <property type="entry name" value="FAD/NAD(P)-binding domain"/>
    <property type="match status" value="1"/>
</dbReference>
<organism evidence="6 7">
    <name type="scientific">Aspergillus pseudoustus</name>
    <dbReference type="NCBI Taxonomy" id="1810923"/>
    <lineage>
        <taxon>Eukaryota</taxon>
        <taxon>Fungi</taxon>
        <taxon>Dikarya</taxon>
        <taxon>Ascomycota</taxon>
        <taxon>Pezizomycotina</taxon>
        <taxon>Eurotiomycetes</taxon>
        <taxon>Eurotiomycetidae</taxon>
        <taxon>Eurotiales</taxon>
        <taxon>Aspergillaceae</taxon>
        <taxon>Aspergillus</taxon>
        <taxon>Aspergillus subgen. Nidulantes</taxon>
    </lineage>
</organism>
<dbReference type="Gene3D" id="3.50.50.60">
    <property type="entry name" value="FAD/NAD(P)-binding domain"/>
    <property type="match status" value="1"/>
</dbReference>
<dbReference type="EMBL" id="JBFXLU010000039">
    <property type="protein sequence ID" value="KAL2850175.1"/>
    <property type="molecule type" value="Genomic_DNA"/>
</dbReference>
<name>A0ABR4KD17_9EURO</name>
<dbReference type="PANTHER" id="PTHR47356:SF2">
    <property type="entry name" value="FAD-BINDING DOMAIN-CONTAINING PROTEIN-RELATED"/>
    <property type="match status" value="1"/>
</dbReference>
<evidence type="ECO:0000256" key="2">
    <source>
        <dbReference type="ARBA" id="ARBA00022630"/>
    </source>
</evidence>
<evidence type="ECO:0000313" key="7">
    <source>
        <dbReference type="Proteomes" id="UP001610446"/>
    </source>
</evidence>
<reference evidence="6 7" key="1">
    <citation type="submission" date="2024-07" db="EMBL/GenBank/DDBJ databases">
        <title>Section-level genome sequencing and comparative genomics of Aspergillus sections Usti and Cavernicolus.</title>
        <authorList>
            <consortium name="Lawrence Berkeley National Laboratory"/>
            <person name="Nybo J.L."/>
            <person name="Vesth T.C."/>
            <person name="Theobald S."/>
            <person name="Frisvad J.C."/>
            <person name="Larsen T.O."/>
            <person name="Kjaerboelling I."/>
            <person name="Rothschild-Mancinelli K."/>
            <person name="Lyhne E.K."/>
            <person name="Kogle M.E."/>
            <person name="Barry K."/>
            <person name="Clum A."/>
            <person name="Na H."/>
            <person name="Ledsgaard L."/>
            <person name="Lin J."/>
            <person name="Lipzen A."/>
            <person name="Kuo A."/>
            <person name="Riley R."/>
            <person name="Mondo S."/>
            <person name="Labutti K."/>
            <person name="Haridas S."/>
            <person name="Pangalinan J."/>
            <person name="Salamov A.A."/>
            <person name="Simmons B.A."/>
            <person name="Magnuson J.K."/>
            <person name="Chen J."/>
            <person name="Drula E."/>
            <person name="Henrissat B."/>
            <person name="Wiebenga A."/>
            <person name="Lubbers R.J."/>
            <person name="Gomes A.C."/>
            <person name="Makela M.R."/>
            <person name="Stajich J."/>
            <person name="Grigoriev I.V."/>
            <person name="Mortensen U.H."/>
            <person name="De Vries R.P."/>
            <person name="Baker S.E."/>
            <person name="Andersen M.R."/>
        </authorList>
    </citation>
    <scope>NUCLEOTIDE SEQUENCE [LARGE SCALE GENOMIC DNA]</scope>
    <source>
        <strain evidence="6 7">CBS 123904</strain>
    </source>
</reference>
<dbReference type="InterPro" id="IPR050562">
    <property type="entry name" value="FAD_mOase_fung"/>
</dbReference>
<gene>
    <name evidence="6" type="ORF">BJY01DRAFT_245640</name>
</gene>
<evidence type="ECO:0000313" key="6">
    <source>
        <dbReference type="EMBL" id="KAL2850175.1"/>
    </source>
</evidence>
<sequence>MPSECSPFRVIIIGGSIAGLTLAHCLAAAGIKYLVLEKHQSLDPPLGGLIGIAPTGARIFDQLGIFDAVKDIGQGITVLRTGFPEGSGFSQTWVAEFEKRYGYGIIVATRQQLLKVLYTELASSASGTVHLGKEVTSIHDKGSSIEVHTRGGESYIGDLIVGADGAHSIARSEMLMMAGGRASNEESDLVAEYRIYVGLSTPIPALSPGEQIVRCHNGFAIFAICGKDGVVGWFVTRKMDRKYQYRESLESTQEDAMGFCEGLVDMPVWGDVTFGAIWMSRTSFSHALLQENVFKTWNCGRIVCVGDSVVKVFLSLTLYI</sequence>
<comment type="similarity">
    <text evidence="1">Belongs to the paxM FAD-dependent monooxygenase family.</text>
</comment>
<keyword evidence="2" id="KW-0285">Flavoprotein</keyword>
<keyword evidence="4" id="KW-0560">Oxidoreductase</keyword>
<evidence type="ECO:0000259" key="5">
    <source>
        <dbReference type="Pfam" id="PF01494"/>
    </source>
</evidence>
<dbReference type="Proteomes" id="UP001610446">
    <property type="component" value="Unassembled WGS sequence"/>
</dbReference>
<comment type="caution">
    <text evidence="6">The sequence shown here is derived from an EMBL/GenBank/DDBJ whole genome shotgun (WGS) entry which is preliminary data.</text>
</comment>
<dbReference type="PRINTS" id="PR00420">
    <property type="entry name" value="RNGMNOXGNASE"/>
</dbReference>